<feature type="transmembrane region" description="Helical" evidence="1">
    <location>
        <begin position="273"/>
        <end position="291"/>
    </location>
</feature>
<dbReference type="SUPFAM" id="SSF103481">
    <property type="entry name" value="Multidrug resistance efflux transporter EmrE"/>
    <property type="match status" value="2"/>
</dbReference>
<feature type="transmembrane region" description="Helical" evidence="1">
    <location>
        <begin position="12"/>
        <end position="32"/>
    </location>
</feature>
<dbReference type="InterPro" id="IPR000620">
    <property type="entry name" value="EamA_dom"/>
</dbReference>
<comment type="caution">
    <text evidence="3">The sequence shown here is derived from an EMBL/GenBank/DDBJ whole genome shotgun (WGS) entry which is preliminary data.</text>
</comment>
<feature type="transmembrane region" description="Helical" evidence="1">
    <location>
        <begin position="186"/>
        <end position="206"/>
    </location>
</feature>
<sequence>MTKKDEENVLPYLSLIIAMVAISFSAIFIRWVDKDISPLVVGAYRQTFASFIFIPFLMKDNFSEIKTLQHRSLTQMSLVGIVLGLHFGFFISSVTKTSVAAATLLATSHPLFVVFFGWLLLKENVSQKSQFGIFLSFIGISILFSGELLDNSGTYQGNLFALISGILAGIYFLAGRSLRLSISLPTYAFVVYSISAVTLWCSVLLTNANYYPLPQRDIGIFLLMAFVPTLLGHTLHNWALGYLPAYVVSVTLLAEPFGASLLAWHFFNELPTTWVVLGGVICLGGIFVTLISKSKPQYTDSVVQES</sequence>
<gene>
    <name evidence="3" type="ORF">BEU04_01360</name>
</gene>
<accession>A0A1J5TJZ2</accession>
<organism evidence="3 4">
    <name type="scientific">Marine Group III euryarchaeote CG-Bathy1</name>
    <dbReference type="NCBI Taxonomy" id="1889001"/>
    <lineage>
        <taxon>Archaea</taxon>
        <taxon>Methanobacteriati</taxon>
        <taxon>Thermoplasmatota</taxon>
        <taxon>Thermoplasmata</taxon>
        <taxon>Candidatus Thermoprofundales</taxon>
    </lineage>
</organism>
<reference evidence="3 4" key="1">
    <citation type="submission" date="2016-08" db="EMBL/GenBank/DDBJ databases">
        <title>New Insights into Marine Group III Euryarchaeota, from dark to light.</title>
        <authorList>
            <person name="Haro-Moreno J.M."/>
            <person name="Rodriguez-Valera F."/>
            <person name="Lopez-Garcia P."/>
            <person name="Moreira D."/>
            <person name="Martin-Cuadrado A.B."/>
        </authorList>
    </citation>
    <scope>NUCLEOTIDE SEQUENCE [LARGE SCALE GENOMIC DNA]</scope>
    <source>
        <strain evidence="3">CG-Bathy1</strain>
    </source>
</reference>
<feature type="transmembrane region" description="Helical" evidence="1">
    <location>
        <begin position="101"/>
        <end position="121"/>
    </location>
</feature>
<feature type="transmembrane region" description="Helical" evidence="1">
    <location>
        <begin position="78"/>
        <end position="95"/>
    </location>
</feature>
<feature type="domain" description="EamA" evidence="2">
    <location>
        <begin position="157"/>
        <end position="290"/>
    </location>
</feature>
<evidence type="ECO:0000313" key="3">
    <source>
        <dbReference type="EMBL" id="OIR16613.1"/>
    </source>
</evidence>
<name>A0A1J5TJZ2_9ARCH</name>
<dbReference type="EMBL" id="MIYU01000012">
    <property type="protein sequence ID" value="OIR16613.1"/>
    <property type="molecule type" value="Genomic_DNA"/>
</dbReference>
<keyword evidence="1" id="KW-0812">Transmembrane</keyword>
<feature type="transmembrane region" description="Helical" evidence="1">
    <location>
        <begin position="155"/>
        <end position="174"/>
    </location>
</feature>
<dbReference type="PANTHER" id="PTHR22911:SF76">
    <property type="entry name" value="EAMA DOMAIN-CONTAINING PROTEIN"/>
    <property type="match status" value="1"/>
</dbReference>
<feature type="transmembrane region" description="Helical" evidence="1">
    <location>
        <begin position="38"/>
        <end position="57"/>
    </location>
</feature>
<feature type="domain" description="EamA" evidence="2">
    <location>
        <begin position="12"/>
        <end position="144"/>
    </location>
</feature>
<dbReference type="AlphaFoldDB" id="A0A1J5TJZ2"/>
<feature type="transmembrane region" description="Helical" evidence="1">
    <location>
        <begin position="133"/>
        <end position="149"/>
    </location>
</feature>
<evidence type="ECO:0000259" key="2">
    <source>
        <dbReference type="Pfam" id="PF00892"/>
    </source>
</evidence>
<dbReference type="InterPro" id="IPR037185">
    <property type="entry name" value="EmrE-like"/>
</dbReference>
<dbReference type="Proteomes" id="UP000183815">
    <property type="component" value="Unassembled WGS sequence"/>
</dbReference>
<dbReference type="PANTHER" id="PTHR22911">
    <property type="entry name" value="ACYL-MALONYL CONDENSING ENZYME-RELATED"/>
    <property type="match status" value="1"/>
</dbReference>
<dbReference type="Pfam" id="PF00892">
    <property type="entry name" value="EamA"/>
    <property type="match status" value="2"/>
</dbReference>
<keyword evidence="1" id="KW-1133">Transmembrane helix</keyword>
<evidence type="ECO:0000313" key="4">
    <source>
        <dbReference type="Proteomes" id="UP000183815"/>
    </source>
</evidence>
<feature type="transmembrane region" description="Helical" evidence="1">
    <location>
        <begin position="218"/>
        <end position="236"/>
    </location>
</feature>
<keyword evidence="1" id="KW-0472">Membrane</keyword>
<dbReference type="GO" id="GO:0016020">
    <property type="term" value="C:membrane"/>
    <property type="evidence" value="ECO:0007669"/>
    <property type="project" value="InterPro"/>
</dbReference>
<protein>
    <recommendedName>
        <fullName evidence="2">EamA domain-containing protein</fullName>
    </recommendedName>
</protein>
<evidence type="ECO:0000256" key="1">
    <source>
        <dbReference type="SAM" id="Phobius"/>
    </source>
</evidence>
<proteinExistence type="predicted"/>
<feature type="transmembrane region" description="Helical" evidence="1">
    <location>
        <begin position="243"/>
        <end position="267"/>
    </location>
</feature>